<dbReference type="EMBL" id="JABBWG010000009">
    <property type="protein sequence ID" value="KAG1819694.1"/>
    <property type="molecule type" value="Genomic_DNA"/>
</dbReference>
<dbReference type="RefSeq" id="XP_041195229.1">
    <property type="nucleotide sequence ID" value="XM_041332661.1"/>
</dbReference>
<keyword evidence="3" id="KW-1185">Reference proteome</keyword>
<dbReference type="OrthoDB" id="2501483at2759"/>
<evidence type="ECO:0000259" key="1">
    <source>
        <dbReference type="Pfam" id="PF18721"/>
    </source>
</evidence>
<reference evidence="2" key="1">
    <citation type="journal article" date="2020" name="New Phytol.">
        <title>Comparative genomics reveals dynamic genome evolution in host specialist ectomycorrhizal fungi.</title>
        <authorList>
            <person name="Lofgren L.A."/>
            <person name="Nguyen N.H."/>
            <person name="Vilgalys R."/>
            <person name="Ruytinx J."/>
            <person name="Liao H.L."/>
            <person name="Branco S."/>
            <person name="Kuo A."/>
            <person name="LaButti K."/>
            <person name="Lipzen A."/>
            <person name="Andreopoulos W."/>
            <person name="Pangilinan J."/>
            <person name="Riley R."/>
            <person name="Hundley H."/>
            <person name="Na H."/>
            <person name="Barry K."/>
            <person name="Grigoriev I.V."/>
            <person name="Stajich J.E."/>
            <person name="Kennedy P.G."/>
        </authorList>
    </citation>
    <scope>NUCLEOTIDE SEQUENCE</scope>
    <source>
        <strain evidence="2">MN1</strain>
    </source>
</reference>
<sequence>MSVTTEEVWDTFIILALLDDHQDQGTRLCVSHGNNQSDHFTAVMQACNEKIITHGQEELPHACLGCMRLFTMPDGTTYHTEVVVTDGITVGCPCCAVPHCKNALISTHHCFCSANHKYLEAVCAVDGCDKPVIHDKSTRKPCKACSNPLHLRMEDAKSVLSQSRKSKTQRMKSVKLNNALAASSIGNAHTLEDVLPVQDIDEWFEHDPLTGNVCIQQASVTSSTGVVDPSVLLIEPQCNSGACPSKDEVPKLKVVFFHKWTNNEQLFICPCGVISGHGTMYHHEAVSNVLASNQFCQECCDMKTYPELLDEQGKYYFNSSIAEQTNIWFDIGMQAVHFLACSSSCTMNRNGDCLRFMVQLELQARNQVACPKAIKSVSSAFMSKEGGCMNKWDIENETKKYLLGIMLAEEYGMKTGSPESTEDADDAK</sequence>
<proteinExistence type="predicted"/>
<dbReference type="Proteomes" id="UP000807769">
    <property type="component" value="Unassembled WGS sequence"/>
</dbReference>
<evidence type="ECO:0000313" key="2">
    <source>
        <dbReference type="EMBL" id="KAG1819694.1"/>
    </source>
</evidence>
<dbReference type="Pfam" id="PF18721">
    <property type="entry name" value="CxC6"/>
    <property type="match status" value="1"/>
</dbReference>
<dbReference type="AlphaFoldDB" id="A0A9P7EER8"/>
<dbReference type="InterPro" id="IPR040898">
    <property type="entry name" value="CxC6"/>
</dbReference>
<gene>
    <name evidence="2" type="ORF">BJ212DRAFT_1298132</name>
</gene>
<protein>
    <recommendedName>
        <fullName evidence="1">CxC6 like cysteine cluster associated with KDZ domain-containing protein</fullName>
    </recommendedName>
</protein>
<organism evidence="2 3">
    <name type="scientific">Suillus subaureus</name>
    <dbReference type="NCBI Taxonomy" id="48587"/>
    <lineage>
        <taxon>Eukaryota</taxon>
        <taxon>Fungi</taxon>
        <taxon>Dikarya</taxon>
        <taxon>Basidiomycota</taxon>
        <taxon>Agaricomycotina</taxon>
        <taxon>Agaricomycetes</taxon>
        <taxon>Agaricomycetidae</taxon>
        <taxon>Boletales</taxon>
        <taxon>Suillineae</taxon>
        <taxon>Suillaceae</taxon>
        <taxon>Suillus</taxon>
    </lineage>
</organism>
<comment type="caution">
    <text evidence="2">The sequence shown here is derived from an EMBL/GenBank/DDBJ whole genome shotgun (WGS) entry which is preliminary data.</text>
</comment>
<name>A0A9P7EER8_9AGAM</name>
<dbReference type="GeneID" id="64626678"/>
<evidence type="ECO:0000313" key="3">
    <source>
        <dbReference type="Proteomes" id="UP000807769"/>
    </source>
</evidence>
<accession>A0A9P7EER8</accession>
<feature type="domain" description="CxC6 like cysteine cluster associated with KDZ" evidence="1">
    <location>
        <begin position="84"/>
        <end position="155"/>
    </location>
</feature>